<proteinExistence type="predicted"/>
<dbReference type="PANTHER" id="PTHR24421:SF10">
    <property type="entry name" value="NITRATE_NITRITE SENSOR PROTEIN NARQ"/>
    <property type="match status" value="1"/>
</dbReference>
<keyword evidence="4 12" id="KW-0808">Transferase</keyword>
<dbReference type="InterPro" id="IPR011712">
    <property type="entry name" value="Sig_transdc_His_kin_sub3_dim/P"/>
</dbReference>
<dbReference type="GO" id="GO:0016020">
    <property type="term" value="C:membrane"/>
    <property type="evidence" value="ECO:0007669"/>
    <property type="project" value="InterPro"/>
</dbReference>
<evidence type="ECO:0000259" key="11">
    <source>
        <dbReference type="PROSITE" id="PS50109"/>
    </source>
</evidence>
<dbReference type="CDD" id="cd16917">
    <property type="entry name" value="HATPase_UhpB-NarQ-NarX-like"/>
    <property type="match status" value="1"/>
</dbReference>
<feature type="transmembrane region" description="Helical" evidence="10">
    <location>
        <begin position="28"/>
        <end position="45"/>
    </location>
</feature>
<evidence type="ECO:0000256" key="9">
    <source>
        <dbReference type="SAM" id="Coils"/>
    </source>
</evidence>
<dbReference type="eggNOG" id="COG4585">
    <property type="taxonomic scope" value="Bacteria"/>
</dbReference>
<keyword evidence="10" id="KW-0812">Transmembrane</keyword>
<sequence>MSDTSLRRAKRLARALDASELHQMHDVLIIYNGMVVTLTAAFMSLTQDKIIRSFHARAFLEQLSSVPLPPVSGFFTSVGAFLLLALLGWLYREGKMMPTMRYACLTAEIFVCIVLLRSFDLAYDGVVLLVVADLLHRYSGRHQLVVLTCAMLGLYAIVDYNAMFFEHQVTPFDVYTSYYAPSARSWIHLMHTGLASFNLILFVFYLTLLIRQNHQEKQRIASLNAQLEEANTRLRAYAIEAESMAETRERNRLAREIHDTLGHALTGIAAGLDATALLVDLAPDKAKEQLVKIKETALRGLKDVRRSVKKLRPDDLEHLPLRQAIANMVEEFASSTGMKIDFEVLEWPERLRPDQEEVLYRVVQEGMTNARRHGHAKHLEITIGAKRGAIYLLLADDGEGADIAELEKGFGLRHMQERLALLHGKLRYWSDSGFTLEAILPENEEASNFL</sequence>
<feature type="transmembrane region" description="Helical" evidence="10">
    <location>
        <begin position="144"/>
        <end position="165"/>
    </location>
</feature>
<dbReference type="Gene3D" id="1.20.5.1930">
    <property type="match status" value="1"/>
</dbReference>
<dbReference type="Gene3D" id="3.30.565.10">
    <property type="entry name" value="Histidine kinase-like ATPase, C-terminal domain"/>
    <property type="match status" value="1"/>
</dbReference>
<organism evidence="12 13">
    <name type="scientific">Mitsuokella jalaludinii</name>
    <dbReference type="NCBI Taxonomy" id="187979"/>
    <lineage>
        <taxon>Bacteria</taxon>
        <taxon>Bacillati</taxon>
        <taxon>Bacillota</taxon>
        <taxon>Negativicutes</taxon>
        <taxon>Selenomonadales</taxon>
        <taxon>Selenomonadaceae</taxon>
        <taxon>Mitsuokella</taxon>
    </lineage>
</organism>
<evidence type="ECO:0000256" key="7">
    <source>
        <dbReference type="ARBA" id="ARBA00022840"/>
    </source>
</evidence>
<reference evidence="12 13" key="1">
    <citation type="submission" date="2015-09" db="EMBL/GenBank/DDBJ databases">
        <authorList>
            <consortium name="Pathogen Informatics"/>
        </authorList>
    </citation>
    <scope>NUCLEOTIDE SEQUENCE [LARGE SCALE GENOMIC DNA]</scope>
    <source>
        <strain evidence="12 13">2789STDY5608828</strain>
    </source>
</reference>
<evidence type="ECO:0000256" key="6">
    <source>
        <dbReference type="ARBA" id="ARBA00022777"/>
    </source>
</evidence>
<keyword evidence="10" id="KW-0472">Membrane</keyword>
<dbReference type="OrthoDB" id="9781904at2"/>
<dbReference type="PROSITE" id="PS50109">
    <property type="entry name" value="HIS_KIN"/>
    <property type="match status" value="1"/>
</dbReference>
<dbReference type="Proteomes" id="UP000095546">
    <property type="component" value="Unassembled WGS sequence"/>
</dbReference>
<keyword evidence="13" id="KW-1185">Reference proteome</keyword>
<dbReference type="PANTHER" id="PTHR24421">
    <property type="entry name" value="NITRATE/NITRITE SENSOR PROTEIN NARX-RELATED"/>
    <property type="match status" value="1"/>
</dbReference>
<dbReference type="EC" id="2.7.13.3" evidence="2"/>
<protein>
    <recommendedName>
        <fullName evidence="2">histidine kinase</fullName>
        <ecNumber evidence="2">2.7.13.3</ecNumber>
    </recommendedName>
</protein>
<accession>A0A173WL08</accession>
<dbReference type="STRING" id="187979.ERS852385_00274"/>
<feature type="coiled-coil region" evidence="9">
    <location>
        <begin position="206"/>
        <end position="247"/>
    </location>
</feature>
<evidence type="ECO:0000256" key="10">
    <source>
        <dbReference type="SAM" id="Phobius"/>
    </source>
</evidence>
<name>A0A173WL08_9FIRM</name>
<dbReference type="EMBL" id="CYYU01000001">
    <property type="protein sequence ID" value="CUN39177.1"/>
    <property type="molecule type" value="Genomic_DNA"/>
</dbReference>
<keyword evidence="10" id="KW-1133">Transmembrane helix</keyword>
<dbReference type="InterPro" id="IPR005467">
    <property type="entry name" value="His_kinase_dom"/>
</dbReference>
<dbReference type="RefSeq" id="WP_081828371.1">
    <property type="nucleotide sequence ID" value="NZ_CABIWZ010000001.1"/>
</dbReference>
<dbReference type="GO" id="GO:0046983">
    <property type="term" value="F:protein dimerization activity"/>
    <property type="evidence" value="ECO:0007669"/>
    <property type="project" value="InterPro"/>
</dbReference>
<keyword evidence="9" id="KW-0175">Coiled coil</keyword>
<dbReference type="InterPro" id="IPR050482">
    <property type="entry name" value="Sensor_HK_TwoCompSys"/>
</dbReference>
<comment type="catalytic activity">
    <reaction evidence="1">
        <text>ATP + protein L-histidine = ADP + protein N-phospho-L-histidine.</text>
        <dbReference type="EC" id="2.7.13.3"/>
    </reaction>
</comment>
<dbReference type="InterPro" id="IPR036890">
    <property type="entry name" value="HATPase_C_sf"/>
</dbReference>
<dbReference type="Pfam" id="PF02518">
    <property type="entry name" value="HATPase_c"/>
    <property type="match status" value="1"/>
</dbReference>
<keyword evidence="7" id="KW-0067">ATP-binding</keyword>
<evidence type="ECO:0000256" key="1">
    <source>
        <dbReference type="ARBA" id="ARBA00000085"/>
    </source>
</evidence>
<feature type="transmembrane region" description="Helical" evidence="10">
    <location>
        <begin position="185"/>
        <end position="210"/>
    </location>
</feature>
<keyword evidence="5" id="KW-0547">Nucleotide-binding</keyword>
<gene>
    <name evidence="12" type="primary">desK</name>
    <name evidence="12" type="ORF">ERS852385_00274</name>
</gene>
<evidence type="ECO:0000256" key="5">
    <source>
        <dbReference type="ARBA" id="ARBA00022741"/>
    </source>
</evidence>
<dbReference type="GO" id="GO:0000155">
    <property type="term" value="F:phosphorelay sensor kinase activity"/>
    <property type="evidence" value="ECO:0007669"/>
    <property type="project" value="InterPro"/>
</dbReference>
<evidence type="ECO:0000256" key="4">
    <source>
        <dbReference type="ARBA" id="ARBA00022679"/>
    </source>
</evidence>
<evidence type="ECO:0000256" key="8">
    <source>
        <dbReference type="ARBA" id="ARBA00023012"/>
    </source>
</evidence>
<feature type="transmembrane region" description="Helical" evidence="10">
    <location>
        <begin position="66"/>
        <end position="89"/>
    </location>
</feature>
<evidence type="ECO:0000313" key="13">
    <source>
        <dbReference type="Proteomes" id="UP000095546"/>
    </source>
</evidence>
<keyword evidence="8" id="KW-0902">Two-component regulatory system</keyword>
<dbReference type="GO" id="GO:0005524">
    <property type="term" value="F:ATP binding"/>
    <property type="evidence" value="ECO:0007669"/>
    <property type="project" value="UniProtKB-KW"/>
</dbReference>
<dbReference type="AlphaFoldDB" id="A0A173WL08"/>
<feature type="domain" description="Histidine kinase" evidence="11">
    <location>
        <begin position="260"/>
        <end position="444"/>
    </location>
</feature>
<evidence type="ECO:0000256" key="3">
    <source>
        <dbReference type="ARBA" id="ARBA00022553"/>
    </source>
</evidence>
<dbReference type="Pfam" id="PF07730">
    <property type="entry name" value="HisKA_3"/>
    <property type="match status" value="1"/>
</dbReference>
<evidence type="ECO:0000313" key="12">
    <source>
        <dbReference type="EMBL" id="CUN39177.1"/>
    </source>
</evidence>
<keyword evidence="3" id="KW-0597">Phosphoprotein</keyword>
<evidence type="ECO:0000256" key="2">
    <source>
        <dbReference type="ARBA" id="ARBA00012438"/>
    </source>
</evidence>
<keyword evidence="6 12" id="KW-0418">Kinase</keyword>
<dbReference type="SUPFAM" id="SSF55874">
    <property type="entry name" value="ATPase domain of HSP90 chaperone/DNA topoisomerase II/histidine kinase"/>
    <property type="match status" value="1"/>
</dbReference>
<dbReference type="InterPro" id="IPR003594">
    <property type="entry name" value="HATPase_dom"/>
</dbReference>